<name>A0A1U9KB67_9BACL</name>
<gene>
    <name evidence="10" type="ORF">B0W44_17275</name>
</gene>
<keyword evidence="11" id="KW-1185">Reference proteome</keyword>
<proteinExistence type="inferred from homology"/>
<evidence type="ECO:0000256" key="2">
    <source>
        <dbReference type="ARBA" id="ARBA00009477"/>
    </source>
</evidence>
<dbReference type="Pfam" id="PF25982">
    <property type="entry name" value="HH_YknX"/>
    <property type="match status" value="1"/>
</dbReference>
<feature type="region of interest" description="Disordered" evidence="5">
    <location>
        <begin position="365"/>
        <end position="387"/>
    </location>
</feature>
<feature type="domain" description="YknX-like barrel-sandwich hybrid" evidence="7">
    <location>
        <begin position="59"/>
        <end position="211"/>
    </location>
</feature>
<dbReference type="STRING" id="1471761.B0W44_17275"/>
<dbReference type="Pfam" id="PF25990">
    <property type="entry name" value="Beta-barrel_YknX"/>
    <property type="match status" value="1"/>
</dbReference>
<evidence type="ECO:0000256" key="1">
    <source>
        <dbReference type="ARBA" id="ARBA00004196"/>
    </source>
</evidence>
<comment type="similarity">
    <text evidence="2">Belongs to the membrane fusion protein (MFP) (TC 8.A.1) family.</text>
</comment>
<feature type="coiled-coil region" evidence="4">
    <location>
        <begin position="106"/>
        <end position="181"/>
    </location>
</feature>
<keyword evidence="3 4" id="KW-0175">Coiled coil</keyword>
<accession>A0A1U9KB67</accession>
<dbReference type="Proteomes" id="UP000188603">
    <property type="component" value="Chromosome"/>
</dbReference>
<dbReference type="InterPro" id="IPR058639">
    <property type="entry name" value="BSH_YknX-like"/>
</dbReference>
<dbReference type="Pfam" id="PF25984">
    <property type="entry name" value="BSH_YknX"/>
    <property type="match status" value="1"/>
</dbReference>
<feature type="domain" description="YknX-like C-terminal permuted SH3-like" evidence="8">
    <location>
        <begin position="329"/>
        <end position="386"/>
    </location>
</feature>
<dbReference type="KEGG" id="ntr:B0W44_17275"/>
<dbReference type="Gene3D" id="2.40.420.20">
    <property type="match status" value="1"/>
</dbReference>
<dbReference type="InterPro" id="IPR058637">
    <property type="entry name" value="YknX-like_C"/>
</dbReference>
<dbReference type="GO" id="GO:0016020">
    <property type="term" value="C:membrane"/>
    <property type="evidence" value="ECO:0007669"/>
    <property type="project" value="InterPro"/>
</dbReference>
<dbReference type="EMBL" id="CP019699">
    <property type="protein sequence ID" value="AQS57233.1"/>
    <property type="molecule type" value="Genomic_DNA"/>
</dbReference>
<evidence type="ECO:0000259" key="6">
    <source>
        <dbReference type="Pfam" id="PF25982"/>
    </source>
</evidence>
<evidence type="ECO:0000256" key="4">
    <source>
        <dbReference type="SAM" id="Coils"/>
    </source>
</evidence>
<dbReference type="GO" id="GO:0022857">
    <property type="term" value="F:transmembrane transporter activity"/>
    <property type="evidence" value="ECO:0007669"/>
    <property type="project" value="InterPro"/>
</dbReference>
<evidence type="ECO:0000256" key="3">
    <source>
        <dbReference type="ARBA" id="ARBA00023054"/>
    </source>
</evidence>
<evidence type="ECO:0000313" key="10">
    <source>
        <dbReference type="EMBL" id="AQS57233.1"/>
    </source>
</evidence>
<dbReference type="OrthoDB" id="85226at2"/>
<dbReference type="GO" id="GO:0030313">
    <property type="term" value="C:cell envelope"/>
    <property type="evidence" value="ECO:0007669"/>
    <property type="project" value="UniProtKB-SubCell"/>
</dbReference>
<feature type="domain" description="YknX-like beta-barrel" evidence="9">
    <location>
        <begin position="216"/>
        <end position="297"/>
    </location>
</feature>
<dbReference type="InterPro" id="IPR058638">
    <property type="entry name" value="HH_YknX-like"/>
</dbReference>
<evidence type="ECO:0000256" key="5">
    <source>
        <dbReference type="SAM" id="MobiDB-lite"/>
    </source>
</evidence>
<dbReference type="RefSeq" id="WP_077721102.1">
    <property type="nucleotide sequence ID" value="NZ_CP019699.1"/>
</dbReference>
<evidence type="ECO:0000259" key="9">
    <source>
        <dbReference type="Pfam" id="PF25990"/>
    </source>
</evidence>
<dbReference type="InterPro" id="IPR006143">
    <property type="entry name" value="RND_pump_MFP"/>
</dbReference>
<dbReference type="PANTHER" id="PTHR32347">
    <property type="entry name" value="EFFLUX SYSTEM COMPONENT YKNX-RELATED"/>
    <property type="match status" value="1"/>
</dbReference>
<sequence>MKKIWIAIGVATVIVLLVGINVWRQVAAEGLTVKTTQLEQREIASSVMTPGTLKLKNEQTVYASPEKGEVDEILVEEGDQVKEGDALLRYANEQLELEKEQNALTIESNYLRLNHLKKQLDRLDEKEDEADEQIGGEQAVQSIEDERDQLEMERRMANIELKQAQLQKETIDKQLKDLTVKSEVDGTVLSVDEVAAHATNQTEPQPVIRIAALDELIVEGVISEYDTLKVEEGQAVVLSSDVVPDEEWKGKVTHIGYLPEQSNSMNGETEAVQYAVEVAVESEDIPLKPGFQMIMEIETEKRKVPTLPLSAVISESRAAVDGDSTEASSEEEHYVFVVKDGKAERRPVEVGIVSDDRIEIKDGLEPDEHVIVDPPDDLKDGAEVTVK</sequence>
<dbReference type="InterPro" id="IPR050465">
    <property type="entry name" value="UPF0194_transport"/>
</dbReference>
<dbReference type="Pfam" id="PF25989">
    <property type="entry name" value="YknX_C"/>
    <property type="match status" value="1"/>
</dbReference>
<dbReference type="Gene3D" id="2.40.50.100">
    <property type="match status" value="1"/>
</dbReference>
<evidence type="ECO:0000259" key="8">
    <source>
        <dbReference type="Pfam" id="PF25989"/>
    </source>
</evidence>
<evidence type="ECO:0000313" key="11">
    <source>
        <dbReference type="Proteomes" id="UP000188603"/>
    </source>
</evidence>
<feature type="domain" description="YknX-like alpha-helical hairpin" evidence="6">
    <location>
        <begin position="93"/>
        <end position="177"/>
    </location>
</feature>
<dbReference type="PANTHER" id="PTHR32347:SF14">
    <property type="entry name" value="EFFLUX SYSTEM COMPONENT YKNX-RELATED"/>
    <property type="match status" value="1"/>
</dbReference>
<organism evidence="10 11">
    <name type="scientific">Novibacillus thermophilus</name>
    <dbReference type="NCBI Taxonomy" id="1471761"/>
    <lineage>
        <taxon>Bacteria</taxon>
        <taxon>Bacillati</taxon>
        <taxon>Bacillota</taxon>
        <taxon>Bacilli</taxon>
        <taxon>Bacillales</taxon>
        <taxon>Thermoactinomycetaceae</taxon>
        <taxon>Novibacillus</taxon>
    </lineage>
</organism>
<dbReference type="InterPro" id="IPR058636">
    <property type="entry name" value="Beta-barrel_YknX"/>
</dbReference>
<dbReference type="NCBIfam" id="TIGR01730">
    <property type="entry name" value="RND_mfp"/>
    <property type="match status" value="1"/>
</dbReference>
<comment type="subcellular location">
    <subcellularLocation>
        <location evidence="1">Cell envelope</location>
    </subcellularLocation>
</comment>
<dbReference type="AlphaFoldDB" id="A0A1U9KB67"/>
<protein>
    <submittedName>
        <fullName evidence="10">Uncharacterized protein</fullName>
    </submittedName>
</protein>
<dbReference type="Gene3D" id="2.40.30.170">
    <property type="match status" value="1"/>
</dbReference>
<evidence type="ECO:0000259" key="7">
    <source>
        <dbReference type="Pfam" id="PF25984"/>
    </source>
</evidence>
<reference evidence="10 11" key="1">
    <citation type="journal article" date="2015" name="Int. J. Syst. Evol. Microbiol.">
        <title>Novibacillus thermophilus gen. nov., sp. nov., a Gram-staining-negative and moderately thermophilic member of the family Thermoactinomycetaceae.</title>
        <authorList>
            <person name="Yang G."/>
            <person name="Chen J."/>
            <person name="Zhou S."/>
        </authorList>
    </citation>
    <scope>NUCLEOTIDE SEQUENCE [LARGE SCALE GENOMIC DNA]</scope>
    <source>
        <strain evidence="10 11">SG-1</strain>
    </source>
</reference>